<keyword evidence="4" id="KW-0238">DNA-binding</keyword>
<dbReference type="InterPro" id="IPR027383">
    <property type="entry name" value="Znf_put"/>
</dbReference>
<dbReference type="GO" id="GO:0006352">
    <property type="term" value="P:DNA-templated transcription initiation"/>
    <property type="evidence" value="ECO:0007669"/>
    <property type="project" value="InterPro"/>
</dbReference>
<evidence type="ECO:0008006" key="11">
    <source>
        <dbReference type="Google" id="ProtNLM"/>
    </source>
</evidence>
<dbReference type="Gene3D" id="1.10.1740.10">
    <property type="match status" value="1"/>
</dbReference>
<organism evidence="10">
    <name type="scientific">metagenome</name>
    <dbReference type="NCBI Taxonomy" id="256318"/>
    <lineage>
        <taxon>unclassified sequences</taxon>
        <taxon>metagenomes</taxon>
    </lineage>
</organism>
<dbReference type="InterPro" id="IPR039425">
    <property type="entry name" value="RNA_pol_sigma-70-like"/>
</dbReference>
<dbReference type="GO" id="GO:0016987">
    <property type="term" value="F:sigma factor activity"/>
    <property type="evidence" value="ECO:0007669"/>
    <property type="project" value="UniProtKB-KW"/>
</dbReference>
<dbReference type="Gene3D" id="1.10.10.1320">
    <property type="entry name" value="Anti-sigma factor, zinc-finger domain"/>
    <property type="match status" value="1"/>
</dbReference>
<dbReference type="Pfam" id="PF13490">
    <property type="entry name" value="zf-HC2"/>
    <property type="match status" value="1"/>
</dbReference>
<dbReference type="PANTHER" id="PTHR43133:SF8">
    <property type="entry name" value="RNA POLYMERASE SIGMA FACTOR HI_1459-RELATED"/>
    <property type="match status" value="1"/>
</dbReference>
<reference evidence="10" key="1">
    <citation type="submission" date="2015-08" db="EMBL/GenBank/DDBJ databases">
        <authorList>
            <person name="Babu N.S."/>
            <person name="Beckwith C.J."/>
            <person name="Beseler K.G."/>
            <person name="Brison A."/>
            <person name="Carone J.V."/>
            <person name="Caskin T.P."/>
            <person name="Diamond M."/>
            <person name="Durham M.E."/>
            <person name="Foxe J.M."/>
            <person name="Go M."/>
            <person name="Henderson B.A."/>
            <person name="Jones I.B."/>
            <person name="McGettigan J.A."/>
            <person name="Micheletti S.J."/>
            <person name="Nasrallah M.E."/>
            <person name="Ortiz D."/>
            <person name="Piller C.R."/>
            <person name="Privatt S.R."/>
            <person name="Schneider S.L."/>
            <person name="Sharp S."/>
            <person name="Smith T.C."/>
            <person name="Stanton J.D."/>
            <person name="Ullery H.E."/>
            <person name="Wilson R.J."/>
            <person name="Serrano M.G."/>
            <person name="Buck G."/>
            <person name="Lee V."/>
            <person name="Wang Y."/>
            <person name="Carvalho R."/>
            <person name="Voegtly L."/>
            <person name="Shi R."/>
            <person name="Duckworth R."/>
            <person name="Johnson A."/>
            <person name="Loviza R."/>
            <person name="Walstead R."/>
            <person name="Shah Z."/>
            <person name="Kiflezghi M."/>
            <person name="Wade K."/>
            <person name="Ball S.L."/>
            <person name="Bradley K.W."/>
            <person name="Asai D.J."/>
            <person name="Bowman C.A."/>
            <person name="Russell D.A."/>
            <person name="Pope W.H."/>
            <person name="Jacobs-Sera D."/>
            <person name="Hendrix R.W."/>
            <person name="Hatfull G.F."/>
        </authorList>
    </citation>
    <scope>NUCLEOTIDE SEQUENCE</scope>
</reference>
<feature type="region of interest" description="Disordered" evidence="6">
    <location>
        <begin position="324"/>
        <end position="366"/>
    </location>
</feature>
<dbReference type="GO" id="GO:0003677">
    <property type="term" value="F:DNA binding"/>
    <property type="evidence" value="ECO:0007669"/>
    <property type="project" value="UniProtKB-KW"/>
</dbReference>
<dbReference type="PANTHER" id="PTHR43133">
    <property type="entry name" value="RNA POLYMERASE ECF-TYPE SIGMA FACTO"/>
    <property type="match status" value="1"/>
</dbReference>
<dbReference type="InterPro" id="IPR036388">
    <property type="entry name" value="WH-like_DNA-bd_sf"/>
</dbReference>
<feature type="domain" description="Putative zinc-finger" evidence="9">
    <location>
        <begin position="206"/>
        <end position="236"/>
    </location>
</feature>
<evidence type="ECO:0000256" key="5">
    <source>
        <dbReference type="ARBA" id="ARBA00023163"/>
    </source>
</evidence>
<protein>
    <recommendedName>
        <fullName evidence="11">RNA polymerase, sigma-24 subunit, ECF subfamily</fullName>
    </recommendedName>
</protein>
<dbReference type="Gene3D" id="1.10.10.10">
    <property type="entry name" value="Winged helix-like DNA-binding domain superfamily/Winged helix DNA-binding domain"/>
    <property type="match status" value="1"/>
</dbReference>
<dbReference type="AlphaFoldDB" id="A0A2P2BYK8"/>
<accession>A0A2P2BYK8</accession>
<dbReference type="EMBL" id="CZKA01000015">
    <property type="protein sequence ID" value="CUR54833.1"/>
    <property type="molecule type" value="Genomic_DNA"/>
</dbReference>
<evidence type="ECO:0000256" key="3">
    <source>
        <dbReference type="ARBA" id="ARBA00023082"/>
    </source>
</evidence>
<keyword evidence="5" id="KW-0804">Transcription</keyword>
<feature type="domain" description="RNA polymerase sigma-70 region 2" evidence="7">
    <location>
        <begin position="39"/>
        <end position="106"/>
    </location>
</feature>
<evidence type="ECO:0000256" key="2">
    <source>
        <dbReference type="ARBA" id="ARBA00023015"/>
    </source>
</evidence>
<sequence>MSLTGTSEIGVVEPDDDLASDADLVALLRAGDPAGGEGLFRRHHPSALAFAISIAGRSLAPDLASEAFERVFAAIRGGGGPDHAFRAYLLTAVRRLHVDHIRKDSRSVLVDDLERLDEDWVDTESPDRLLDASIMRQTFQSLPERAQTVLWYGTVEGASHSEIGRILGLKPNAVAALAFRARESLRQAYVATYLGSTPKPACAASCDIIPKLLRDQATPAERALVESHLEVCEDCRGALADLGQLRRNLPAVVFSAALGIAAPRCLEAYRAELPGPGMPEASPAPSDVTSAGRSSHGVAAGLVATAVAAAVVLVAARLIDQAGTSPVSAPEATAPVSQPASADPVKPARQQPTKRPVDAKPAAVPTQPVVEAAPLVSDVAEPPEVSLIPLPSPVPTTPPAAESRVSKARLGRATSSPIADAGDPWFHVLVPVSGADTGTRLEVRVEGATRWLAHRDQQFGLWTCTSAEGAAPDRFTLACSLASRDRPSLDFALDLLVPDAATVSLRVTPGVQAHATAGLQVVSRPVRDSR</sequence>
<dbReference type="InterPro" id="IPR013325">
    <property type="entry name" value="RNA_pol_sigma_r2"/>
</dbReference>
<evidence type="ECO:0000259" key="8">
    <source>
        <dbReference type="Pfam" id="PF08281"/>
    </source>
</evidence>
<keyword evidence="3" id="KW-0731">Sigma factor</keyword>
<dbReference type="InterPro" id="IPR013324">
    <property type="entry name" value="RNA_pol_sigma_r3/r4-like"/>
</dbReference>
<keyword evidence="2" id="KW-0805">Transcription regulation</keyword>
<dbReference type="SUPFAM" id="SSF88946">
    <property type="entry name" value="Sigma2 domain of RNA polymerase sigma factors"/>
    <property type="match status" value="1"/>
</dbReference>
<name>A0A2P2BYK8_9ZZZZ</name>
<comment type="similarity">
    <text evidence="1">Belongs to the sigma-70 factor family. ECF subfamily.</text>
</comment>
<dbReference type="SUPFAM" id="SSF88659">
    <property type="entry name" value="Sigma3 and sigma4 domains of RNA polymerase sigma factors"/>
    <property type="match status" value="1"/>
</dbReference>
<evidence type="ECO:0000256" key="1">
    <source>
        <dbReference type="ARBA" id="ARBA00010641"/>
    </source>
</evidence>
<evidence type="ECO:0000313" key="10">
    <source>
        <dbReference type="EMBL" id="CUR54833.1"/>
    </source>
</evidence>
<dbReference type="Pfam" id="PF08281">
    <property type="entry name" value="Sigma70_r4_2"/>
    <property type="match status" value="1"/>
</dbReference>
<dbReference type="Pfam" id="PF04542">
    <property type="entry name" value="Sigma70_r2"/>
    <property type="match status" value="1"/>
</dbReference>
<proteinExistence type="inferred from homology"/>
<dbReference type="InterPro" id="IPR041916">
    <property type="entry name" value="Anti_sigma_zinc_sf"/>
</dbReference>
<dbReference type="InterPro" id="IPR007627">
    <property type="entry name" value="RNA_pol_sigma70_r2"/>
</dbReference>
<dbReference type="NCBIfam" id="TIGR02937">
    <property type="entry name" value="sigma70-ECF"/>
    <property type="match status" value="1"/>
</dbReference>
<dbReference type="InterPro" id="IPR013249">
    <property type="entry name" value="RNA_pol_sigma70_r4_t2"/>
</dbReference>
<evidence type="ECO:0000259" key="7">
    <source>
        <dbReference type="Pfam" id="PF04542"/>
    </source>
</evidence>
<evidence type="ECO:0000259" key="9">
    <source>
        <dbReference type="Pfam" id="PF13490"/>
    </source>
</evidence>
<dbReference type="InterPro" id="IPR014284">
    <property type="entry name" value="RNA_pol_sigma-70_dom"/>
</dbReference>
<feature type="domain" description="RNA polymerase sigma factor 70 region 4 type 2" evidence="8">
    <location>
        <begin position="136"/>
        <end position="185"/>
    </location>
</feature>
<evidence type="ECO:0000256" key="4">
    <source>
        <dbReference type="ARBA" id="ARBA00023125"/>
    </source>
</evidence>
<gene>
    <name evidence="10" type="ORF">NOCA2220024</name>
</gene>
<evidence type="ECO:0000256" key="6">
    <source>
        <dbReference type="SAM" id="MobiDB-lite"/>
    </source>
</evidence>